<gene>
    <name evidence="4" type="ORF">ACJDT4_01185</name>
</gene>
<accession>A0ABW8T917</accession>
<evidence type="ECO:0000259" key="3">
    <source>
        <dbReference type="PROSITE" id="PS50977"/>
    </source>
</evidence>
<dbReference type="RefSeq" id="WP_406785696.1">
    <property type="nucleotide sequence ID" value="NZ_JBJIAA010000001.1"/>
</dbReference>
<dbReference type="EMBL" id="JBJIAA010000001">
    <property type="protein sequence ID" value="MFL0249021.1"/>
    <property type="molecule type" value="Genomic_DNA"/>
</dbReference>
<reference evidence="4 5" key="1">
    <citation type="submission" date="2024-11" db="EMBL/GenBank/DDBJ databases">
        <authorList>
            <person name="Heng Y.C."/>
            <person name="Lim A.C.H."/>
            <person name="Lee J.K.Y."/>
            <person name="Kittelmann S."/>
        </authorList>
    </citation>
    <scope>NUCLEOTIDE SEQUENCE [LARGE SCALE GENOMIC DNA]</scope>
    <source>
        <strain evidence="4 5">WILCCON 0114</strain>
    </source>
</reference>
<name>A0ABW8T917_9CLOT</name>
<dbReference type="SUPFAM" id="SSF46689">
    <property type="entry name" value="Homeodomain-like"/>
    <property type="match status" value="1"/>
</dbReference>
<protein>
    <submittedName>
        <fullName evidence="4">TetR/AcrR family transcriptional regulator</fullName>
    </submittedName>
</protein>
<keyword evidence="1 2" id="KW-0238">DNA-binding</keyword>
<feature type="domain" description="HTH tetR-type" evidence="3">
    <location>
        <begin position="11"/>
        <end position="71"/>
    </location>
</feature>
<dbReference type="InterPro" id="IPR001647">
    <property type="entry name" value="HTH_TetR"/>
</dbReference>
<evidence type="ECO:0000313" key="4">
    <source>
        <dbReference type="EMBL" id="MFL0249021.1"/>
    </source>
</evidence>
<evidence type="ECO:0000256" key="2">
    <source>
        <dbReference type="PROSITE-ProRule" id="PRU00335"/>
    </source>
</evidence>
<dbReference type="InterPro" id="IPR009057">
    <property type="entry name" value="Homeodomain-like_sf"/>
</dbReference>
<evidence type="ECO:0000313" key="5">
    <source>
        <dbReference type="Proteomes" id="UP001623592"/>
    </source>
</evidence>
<keyword evidence="5" id="KW-1185">Reference proteome</keyword>
<proteinExistence type="predicted"/>
<dbReference type="Gene3D" id="1.10.357.10">
    <property type="entry name" value="Tetracycline Repressor, domain 2"/>
    <property type="match status" value="1"/>
</dbReference>
<sequence length="186" mass="21712">MYTRSKNLQALQSQKMITNALLALMKVYPYSDITITQICQEAKVVRQTFYRNFETKLDILELYLDDMAKKYESDYFDAKLDAYQILKDFFDFSLLYKDLFKLLEKNNLFFLLNKVITMNMFNFSYIPKITAKIEASKLDAYVSDFIASTICSIFSLWVKNNFQETTEALADLAKVFLMGVNTNKVG</sequence>
<comment type="caution">
    <text evidence="4">The sequence shown here is derived from an EMBL/GenBank/DDBJ whole genome shotgun (WGS) entry which is preliminary data.</text>
</comment>
<dbReference type="Proteomes" id="UP001623592">
    <property type="component" value="Unassembled WGS sequence"/>
</dbReference>
<organism evidence="4 5">
    <name type="scientific">Clostridium neuense</name>
    <dbReference type="NCBI Taxonomy" id="1728934"/>
    <lineage>
        <taxon>Bacteria</taxon>
        <taxon>Bacillati</taxon>
        <taxon>Bacillota</taxon>
        <taxon>Clostridia</taxon>
        <taxon>Eubacteriales</taxon>
        <taxon>Clostridiaceae</taxon>
        <taxon>Clostridium</taxon>
    </lineage>
</organism>
<feature type="DNA-binding region" description="H-T-H motif" evidence="2">
    <location>
        <begin position="34"/>
        <end position="53"/>
    </location>
</feature>
<evidence type="ECO:0000256" key="1">
    <source>
        <dbReference type="ARBA" id="ARBA00023125"/>
    </source>
</evidence>
<dbReference type="PROSITE" id="PS50977">
    <property type="entry name" value="HTH_TETR_2"/>
    <property type="match status" value="1"/>
</dbReference>